<dbReference type="Proteomes" id="UP000599688">
    <property type="component" value="Unassembled WGS sequence"/>
</dbReference>
<proteinExistence type="predicted"/>
<gene>
    <name evidence="1" type="ORF">GCM10010831_20250</name>
</gene>
<dbReference type="InterPro" id="IPR009057">
    <property type="entry name" value="Homeodomain-like_sf"/>
</dbReference>
<dbReference type="EMBL" id="BMGL01000011">
    <property type="protein sequence ID" value="GGE19037.1"/>
    <property type="molecule type" value="Genomic_DNA"/>
</dbReference>
<protein>
    <recommendedName>
        <fullName evidence="3">DUF433 domain-containing protein</fullName>
    </recommendedName>
</protein>
<evidence type="ECO:0000313" key="2">
    <source>
        <dbReference type="Proteomes" id="UP000599688"/>
    </source>
</evidence>
<dbReference type="SUPFAM" id="SSF46689">
    <property type="entry name" value="Homeodomain-like"/>
    <property type="match status" value="1"/>
</dbReference>
<dbReference type="InterPro" id="IPR007367">
    <property type="entry name" value="DUF433"/>
</dbReference>
<evidence type="ECO:0008006" key="3">
    <source>
        <dbReference type="Google" id="ProtNLM"/>
    </source>
</evidence>
<dbReference type="AlphaFoldDB" id="A0A917ECB8"/>
<sequence length="73" mass="8409">MMKYKKYIEVDTSKRFGKPILIGTRISVYDVLNWLANGMCQSEISADFPELNQKLISACLFYAAEKENRTRVA</sequence>
<comment type="caution">
    <text evidence="1">The sequence shown here is derived from an EMBL/GenBank/DDBJ whole genome shotgun (WGS) entry which is preliminary data.</text>
</comment>
<keyword evidence="2" id="KW-1185">Reference proteome</keyword>
<dbReference type="PANTHER" id="PTHR34849">
    <property type="entry name" value="SSL5025 PROTEIN"/>
    <property type="match status" value="1"/>
</dbReference>
<organism evidence="1 2">
    <name type="scientific">Psychroflexus salis</name>
    <dbReference type="NCBI Taxonomy" id="1526574"/>
    <lineage>
        <taxon>Bacteria</taxon>
        <taxon>Pseudomonadati</taxon>
        <taxon>Bacteroidota</taxon>
        <taxon>Flavobacteriia</taxon>
        <taxon>Flavobacteriales</taxon>
        <taxon>Flavobacteriaceae</taxon>
        <taxon>Psychroflexus</taxon>
    </lineage>
</organism>
<evidence type="ECO:0000313" key="1">
    <source>
        <dbReference type="EMBL" id="GGE19037.1"/>
    </source>
</evidence>
<dbReference type="PANTHER" id="PTHR34849:SF5">
    <property type="entry name" value="SSL2733 PROTEIN"/>
    <property type="match status" value="1"/>
</dbReference>
<reference evidence="1 2" key="1">
    <citation type="journal article" date="2014" name="Int. J. Syst. Evol. Microbiol.">
        <title>Complete genome sequence of Corynebacterium casei LMG S-19264T (=DSM 44701T), isolated from a smear-ripened cheese.</title>
        <authorList>
            <consortium name="US DOE Joint Genome Institute (JGI-PGF)"/>
            <person name="Walter F."/>
            <person name="Albersmeier A."/>
            <person name="Kalinowski J."/>
            <person name="Ruckert C."/>
        </authorList>
    </citation>
    <scope>NUCLEOTIDE SEQUENCE [LARGE SCALE GENOMIC DNA]</scope>
    <source>
        <strain evidence="1 2">CGMCC 1.12925</strain>
    </source>
</reference>
<accession>A0A917ECB8</accession>
<dbReference type="Gene3D" id="1.10.10.10">
    <property type="entry name" value="Winged helix-like DNA-binding domain superfamily/Winged helix DNA-binding domain"/>
    <property type="match status" value="1"/>
</dbReference>
<dbReference type="InterPro" id="IPR036388">
    <property type="entry name" value="WH-like_DNA-bd_sf"/>
</dbReference>
<name>A0A917ECB8_9FLAO</name>
<dbReference type="Pfam" id="PF04255">
    <property type="entry name" value="DUF433"/>
    <property type="match status" value="1"/>
</dbReference>